<dbReference type="Proteomes" id="UP000799537">
    <property type="component" value="Unassembled WGS sequence"/>
</dbReference>
<dbReference type="OrthoDB" id="5599753at2759"/>
<feature type="transmembrane region" description="Helical" evidence="1">
    <location>
        <begin position="27"/>
        <end position="48"/>
    </location>
</feature>
<name>A0A6A6C0R5_ZASCE</name>
<protein>
    <recommendedName>
        <fullName evidence="4">DUF1990 domain-containing protein</fullName>
    </recommendedName>
</protein>
<keyword evidence="1" id="KW-0472">Membrane</keyword>
<evidence type="ECO:0000313" key="3">
    <source>
        <dbReference type="Proteomes" id="UP000799537"/>
    </source>
</evidence>
<sequence length="256" mass="29205">MESLQPHIDTARQFVLAKLPANRNTQILLAGTTLSVAGAVLYPLAYYWSLGRQLILTHPNASSRSASLDCGEISSLDEDMISNHKYYRISHDKVTKRIPTFTVTLSPKHERMFTAILRHSFELFSYRSLQGIYLYRAFPEDKHTFTKEYLQDCKFQEGDIVCGVYEVVKRTPLRCELAMRSKKSFGPIAGLIVVSLRPRGEGAVLTSETVQWTKKANGIYLPLEKWWAKFLHNYISRYTVTSAAKYLEELARTGDV</sequence>
<reference evidence="2" key="1">
    <citation type="journal article" date="2020" name="Stud. Mycol.">
        <title>101 Dothideomycetes genomes: a test case for predicting lifestyles and emergence of pathogens.</title>
        <authorList>
            <person name="Haridas S."/>
            <person name="Albert R."/>
            <person name="Binder M."/>
            <person name="Bloem J."/>
            <person name="Labutti K."/>
            <person name="Salamov A."/>
            <person name="Andreopoulos B."/>
            <person name="Baker S."/>
            <person name="Barry K."/>
            <person name="Bills G."/>
            <person name="Bluhm B."/>
            <person name="Cannon C."/>
            <person name="Castanera R."/>
            <person name="Culley D."/>
            <person name="Daum C."/>
            <person name="Ezra D."/>
            <person name="Gonzalez J."/>
            <person name="Henrissat B."/>
            <person name="Kuo A."/>
            <person name="Liang C."/>
            <person name="Lipzen A."/>
            <person name="Lutzoni F."/>
            <person name="Magnuson J."/>
            <person name="Mondo S."/>
            <person name="Nolan M."/>
            <person name="Ohm R."/>
            <person name="Pangilinan J."/>
            <person name="Park H.-J."/>
            <person name="Ramirez L."/>
            <person name="Alfaro M."/>
            <person name="Sun H."/>
            <person name="Tritt A."/>
            <person name="Yoshinaga Y."/>
            <person name="Zwiers L.-H."/>
            <person name="Turgeon B."/>
            <person name="Goodwin S."/>
            <person name="Spatafora J."/>
            <person name="Crous P."/>
            <person name="Grigoriev I."/>
        </authorList>
    </citation>
    <scope>NUCLEOTIDE SEQUENCE</scope>
    <source>
        <strain evidence="2">ATCC 36951</strain>
    </source>
</reference>
<organism evidence="2 3">
    <name type="scientific">Zasmidium cellare ATCC 36951</name>
    <dbReference type="NCBI Taxonomy" id="1080233"/>
    <lineage>
        <taxon>Eukaryota</taxon>
        <taxon>Fungi</taxon>
        <taxon>Dikarya</taxon>
        <taxon>Ascomycota</taxon>
        <taxon>Pezizomycotina</taxon>
        <taxon>Dothideomycetes</taxon>
        <taxon>Dothideomycetidae</taxon>
        <taxon>Mycosphaerellales</taxon>
        <taxon>Mycosphaerellaceae</taxon>
        <taxon>Zasmidium</taxon>
    </lineage>
</organism>
<evidence type="ECO:0008006" key="4">
    <source>
        <dbReference type="Google" id="ProtNLM"/>
    </source>
</evidence>
<keyword evidence="3" id="KW-1185">Reference proteome</keyword>
<dbReference type="RefSeq" id="XP_033661523.1">
    <property type="nucleotide sequence ID" value="XM_033814325.1"/>
</dbReference>
<dbReference type="GeneID" id="54567597"/>
<keyword evidence="1" id="KW-1133">Transmembrane helix</keyword>
<evidence type="ECO:0000313" key="2">
    <source>
        <dbReference type="EMBL" id="KAF2160634.1"/>
    </source>
</evidence>
<dbReference type="EMBL" id="ML993625">
    <property type="protein sequence ID" value="KAF2160634.1"/>
    <property type="molecule type" value="Genomic_DNA"/>
</dbReference>
<keyword evidence="1" id="KW-0812">Transmembrane</keyword>
<gene>
    <name evidence="2" type="ORF">M409DRAFT_59885</name>
</gene>
<dbReference type="AlphaFoldDB" id="A0A6A6C0R5"/>
<accession>A0A6A6C0R5</accession>
<evidence type="ECO:0000256" key="1">
    <source>
        <dbReference type="SAM" id="Phobius"/>
    </source>
</evidence>
<proteinExistence type="predicted"/>